<dbReference type="EMBL" id="CM024802">
    <property type="protein sequence ID" value="KAG8011572.1"/>
    <property type="molecule type" value="Genomic_DNA"/>
</dbReference>
<proteinExistence type="predicted"/>
<name>A0ACB7FAQ5_NIBAL</name>
<gene>
    <name evidence="1" type="primary">BRF1.5</name>
    <name evidence="1" type="ORF">GBF38_006486</name>
</gene>
<evidence type="ECO:0000313" key="1">
    <source>
        <dbReference type="EMBL" id="KAG8011572.1"/>
    </source>
</evidence>
<reference evidence="1" key="1">
    <citation type="submission" date="2020-04" db="EMBL/GenBank/DDBJ databases">
        <title>A chromosome-scale assembly and high-density genetic map of the yellow drum (Nibea albiflora) genome.</title>
        <authorList>
            <person name="Xu D."/>
            <person name="Zhang W."/>
            <person name="Chen R."/>
            <person name="Tan P."/>
            <person name="Wang L."/>
            <person name="Song H."/>
            <person name="Tian L."/>
            <person name="Zhu Q."/>
            <person name="Wang B."/>
        </authorList>
    </citation>
    <scope>NUCLEOTIDE SEQUENCE</scope>
    <source>
        <strain evidence="1">ZJHYS-2018</strain>
    </source>
</reference>
<keyword evidence="2" id="KW-1185">Reference proteome</keyword>
<evidence type="ECO:0000313" key="2">
    <source>
        <dbReference type="Proteomes" id="UP000805704"/>
    </source>
</evidence>
<comment type="caution">
    <text evidence="1">The sequence shown here is derived from an EMBL/GenBank/DDBJ whole genome shotgun (WGS) entry which is preliminary data.</text>
</comment>
<sequence>MLEFGLKTHEVSMTALRLVQRMKRDWMHTGRRPSGLCGAALLVAARMHKFRRTVKDVIGVVKVCQTTLRKRLTEFEDTPTSQLTIDEFMRVDLEQECDPPSFIAAQHKAKMQQLEQELARKLDDVEGEISCYKDEIETELEKSRPKLRGIYAAYAKEIDPEDAEVLSTTSDPEEPEVEEDELRAAAQHLTQDFLCQVIQEEEGRDKKTDDRKQEAGPDMEPVESQRQAAPLAAILGKLPSAASLGLQQTFEESEMGEKPDNEQMEGGELDLDGIDDQEIDKYILNEREVQMKTELWMKQNAEYLKEQKEKEERIKKEKEQGTYKEKPKKSKKKKEQMEASTAGEAIERMLEKKKISSKINYDVLRDLNSRGIGSGGGSSPSRASSDPPDTTTQKRVSRRRRKKASNANRDLAANASMMGKRVRLLISSTSKKKTSIQTENCVTLTTDTTEEAAAEGTPDPEPDTNPTPAAPPTVLEEEEEEEEEVEEECVSALQLVGDYGCDEEEVF</sequence>
<accession>A0ACB7FAQ5</accession>
<dbReference type="Proteomes" id="UP000805704">
    <property type="component" value="Chromosome 14"/>
</dbReference>
<protein>
    <submittedName>
        <fullName evidence="1">Transcription factor IIIB 90 kDa subunit</fullName>
    </submittedName>
</protein>
<organism evidence="1 2">
    <name type="scientific">Nibea albiflora</name>
    <name type="common">Yellow drum</name>
    <name type="synonym">Corvina albiflora</name>
    <dbReference type="NCBI Taxonomy" id="240163"/>
    <lineage>
        <taxon>Eukaryota</taxon>
        <taxon>Metazoa</taxon>
        <taxon>Chordata</taxon>
        <taxon>Craniata</taxon>
        <taxon>Vertebrata</taxon>
        <taxon>Euteleostomi</taxon>
        <taxon>Actinopterygii</taxon>
        <taxon>Neopterygii</taxon>
        <taxon>Teleostei</taxon>
        <taxon>Neoteleostei</taxon>
        <taxon>Acanthomorphata</taxon>
        <taxon>Eupercaria</taxon>
        <taxon>Sciaenidae</taxon>
        <taxon>Nibea</taxon>
    </lineage>
</organism>